<evidence type="ECO:0000256" key="5">
    <source>
        <dbReference type="ARBA" id="ARBA00022840"/>
    </source>
</evidence>
<comment type="catalytic activity">
    <reaction evidence="7">
        <text>L-aspartate + L-glutamine + ATP + H2O = L-asparagine + L-glutamate + AMP + diphosphate + H(+)</text>
        <dbReference type="Rhea" id="RHEA:12228"/>
        <dbReference type="ChEBI" id="CHEBI:15377"/>
        <dbReference type="ChEBI" id="CHEBI:15378"/>
        <dbReference type="ChEBI" id="CHEBI:29985"/>
        <dbReference type="ChEBI" id="CHEBI:29991"/>
        <dbReference type="ChEBI" id="CHEBI:30616"/>
        <dbReference type="ChEBI" id="CHEBI:33019"/>
        <dbReference type="ChEBI" id="CHEBI:58048"/>
        <dbReference type="ChEBI" id="CHEBI:58359"/>
        <dbReference type="ChEBI" id="CHEBI:456215"/>
        <dbReference type="EC" id="6.3.5.4"/>
    </reaction>
</comment>
<protein>
    <recommendedName>
        <fullName evidence="3">asparagine synthase (glutamine-hydrolyzing)</fullName>
        <ecNumber evidence="3">6.3.5.4</ecNumber>
    </recommendedName>
</protein>
<keyword evidence="4 9" id="KW-0547">Nucleotide-binding</keyword>
<comment type="pathway">
    <text evidence="1">Amino-acid biosynthesis; L-asparagine biosynthesis; L-asparagine from L-aspartate (L-Gln route): step 1/1.</text>
</comment>
<dbReference type="Gene3D" id="3.60.20.10">
    <property type="entry name" value="Glutamine Phosphoribosylpyrophosphate, subunit 1, domain 1"/>
    <property type="match status" value="1"/>
</dbReference>
<dbReference type="Proteomes" id="UP000182510">
    <property type="component" value="Chromosome"/>
</dbReference>
<dbReference type="InterPro" id="IPR006426">
    <property type="entry name" value="Asn_synth_AEB"/>
</dbReference>
<dbReference type="Pfam" id="PF13537">
    <property type="entry name" value="GATase_7"/>
    <property type="match status" value="1"/>
</dbReference>
<dbReference type="OrthoDB" id="9763290at2"/>
<evidence type="ECO:0000259" key="10">
    <source>
        <dbReference type="PROSITE" id="PS51278"/>
    </source>
</evidence>
<keyword evidence="12" id="KW-1185">Reference proteome</keyword>
<feature type="domain" description="Glutamine amidotransferase type-2" evidence="10">
    <location>
        <begin position="2"/>
        <end position="209"/>
    </location>
</feature>
<dbReference type="Pfam" id="PF00733">
    <property type="entry name" value="Asn_synthase"/>
    <property type="match status" value="1"/>
</dbReference>
<dbReference type="KEGG" id="grl:LPB144_06575"/>
<evidence type="ECO:0000256" key="7">
    <source>
        <dbReference type="ARBA" id="ARBA00048741"/>
    </source>
</evidence>
<dbReference type="InterPro" id="IPR001962">
    <property type="entry name" value="Asn_synthase"/>
</dbReference>
<dbReference type="GO" id="GO:0005524">
    <property type="term" value="F:ATP binding"/>
    <property type="evidence" value="ECO:0007669"/>
    <property type="project" value="UniProtKB-KW"/>
</dbReference>
<feature type="active site" description="For GATase activity" evidence="8">
    <location>
        <position position="2"/>
    </location>
</feature>
<dbReference type="STRING" id="1913577.LPB144_06575"/>
<dbReference type="EC" id="6.3.5.4" evidence="3"/>
<evidence type="ECO:0000256" key="2">
    <source>
        <dbReference type="ARBA" id="ARBA00005752"/>
    </source>
</evidence>
<keyword evidence="8" id="KW-0061">Asparagine biosynthesis</keyword>
<dbReference type="Gene3D" id="3.40.50.620">
    <property type="entry name" value="HUPs"/>
    <property type="match status" value="1"/>
</dbReference>
<dbReference type="InterPro" id="IPR014729">
    <property type="entry name" value="Rossmann-like_a/b/a_fold"/>
</dbReference>
<evidence type="ECO:0000313" key="12">
    <source>
        <dbReference type="Proteomes" id="UP000182510"/>
    </source>
</evidence>
<comment type="similarity">
    <text evidence="2">Belongs to the asparagine synthetase family.</text>
</comment>
<organism evidence="11 12">
    <name type="scientific">Christiangramia salexigens</name>
    <dbReference type="NCBI Taxonomy" id="1913577"/>
    <lineage>
        <taxon>Bacteria</taxon>
        <taxon>Pseudomonadati</taxon>
        <taxon>Bacteroidota</taxon>
        <taxon>Flavobacteriia</taxon>
        <taxon>Flavobacteriales</taxon>
        <taxon>Flavobacteriaceae</taxon>
        <taxon>Christiangramia</taxon>
    </lineage>
</organism>
<evidence type="ECO:0000256" key="1">
    <source>
        <dbReference type="ARBA" id="ARBA00005187"/>
    </source>
</evidence>
<gene>
    <name evidence="11" type="ORF">LPB144_06575</name>
</gene>
<dbReference type="PIRSF" id="PIRSF001589">
    <property type="entry name" value="Asn_synthetase_glu-h"/>
    <property type="match status" value="1"/>
</dbReference>
<dbReference type="InterPro" id="IPR029055">
    <property type="entry name" value="Ntn_hydrolases_N"/>
</dbReference>
<feature type="binding site" evidence="9">
    <location>
        <position position="97"/>
    </location>
    <ligand>
        <name>L-glutamine</name>
        <dbReference type="ChEBI" id="CHEBI:58359"/>
    </ligand>
</feature>
<keyword evidence="6 8" id="KW-0315">Glutamine amidotransferase</keyword>
<proteinExistence type="inferred from homology"/>
<sequence>MCGIAGIIGEGIKRSEIEKMLVSISHRGPDARGIYCDRGYAVLGHNRLSIIDLSHAGDQPFSDPTGRYHLSFNGEIYNYKELKLEIGSRYIFKTNSDTEVLLAAYIIYGKNCLEKLNGMFAFAIWDSREKKIFAARDRFGVKPFYYSECHSKLIFASEIKAIRNIRSSGPNEKVWSNYFCFGSYGSPSETFYKDIDQLPAGYCMEYKDFSLSIKKWYDCPSRIKDISNNYSIEEIKENYLELLLDSIRLRFRADVEVGFNISGGVDSSLLLALVNNFKSNQKVKAFTFYTGDKQYDELPWVEKMIGLTGNPLEKIKLSSAEVPQLSKLLSDIQEEPFGGIPTIAYSKIFERANQSGLKVLMDGQGMDEQWAGYDYYNSLVDQVIQGTGKSGSFRPDVLNSGFQDLAKKPEYPTPFESSLQNLQYRDLFYTKLPRALRFNDRISMAFSTELREPFLDYRLVELAFSLQDSLKINKGVQKYLLRKIIKDFVPDNISEAPKRALQTPQREWLGGELKVFVDENLARLENSCFQSWFDHDLIQKEWSNYKNGKNSNSFFLWQWINASLISTLVD</sequence>
<dbReference type="PROSITE" id="PS51278">
    <property type="entry name" value="GATASE_TYPE_2"/>
    <property type="match status" value="1"/>
</dbReference>
<dbReference type="AlphaFoldDB" id="A0A1L3J4M4"/>
<keyword evidence="5 9" id="KW-0067">ATP-binding</keyword>
<dbReference type="InterPro" id="IPR033738">
    <property type="entry name" value="AsnB_N"/>
</dbReference>
<dbReference type="GO" id="GO:0006529">
    <property type="term" value="P:asparagine biosynthetic process"/>
    <property type="evidence" value="ECO:0007669"/>
    <property type="project" value="UniProtKB-KW"/>
</dbReference>
<dbReference type="GO" id="GO:0005829">
    <property type="term" value="C:cytosol"/>
    <property type="evidence" value="ECO:0007669"/>
    <property type="project" value="TreeGrafter"/>
</dbReference>
<dbReference type="RefSeq" id="WP_072552747.1">
    <property type="nucleotide sequence ID" value="NZ_CP018153.1"/>
</dbReference>
<evidence type="ECO:0000256" key="9">
    <source>
        <dbReference type="PIRSR" id="PIRSR001589-2"/>
    </source>
</evidence>
<dbReference type="SUPFAM" id="SSF56235">
    <property type="entry name" value="N-terminal nucleophile aminohydrolases (Ntn hydrolases)"/>
    <property type="match status" value="1"/>
</dbReference>
<evidence type="ECO:0000256" key="8">
    <source>
        <dbReference type="PIRSR" id="PIRSR001589-1"/>
    </source>
</evidence>
<accession>A0A1L3J4M4</accession>
<dbReference type="InterPro" id="IPR051786">
    <property type="entry name" value="ASN_synthetase/amidase"/>
</dbReference>
<dbReference type="CDD" id="cd01991">
    <property type="entry name" value="Asn_synthase_B_C"/>
    <property type="match status" value="1"/>
</dbReference>
<keyword evidence="8" id="KW-0028">Amino-acid biosynthesis</keyword>
<dbReference type="EMBL" id="CP018153">
    <property type="protein sequence ID" value="APG60099.1"/>
    <property type="molecule type" value="Genomic_DNA"/>
</dbReference>
<dbReference type="InterPro" id="IPR017932">
    <property type="entry name" value="GATase_2_dom"/>
</dbReference>
<dbReference type="GO" id="GO:0004066">
    <property type="term" value="F:asparagine synthase (glutamine-hydrolyzing) activity"/>
    <property type="evidence" value="ECO:0007669"/>
    <property type="project" value="UniProtKB-EC"/>
</dbReference>
<dbReference type="CDD" id="cd00712">
    <property type="entry name" value="AsnB"/>
    <property type="match status" value="1"/>
</dbReference>
<evidence type="ECO:0000256" key="4">
    <source>
        <dbReference type="ARBA" id="ARBA00022741"/>
    </source>
</evidence>
<dbReference type="PANTHER" id="PTHR43284:SF1">
    <property type="entry name" value="ASPARAGINE SYNTHETASE"/>
    <property type="match status" value="1"/>
</dbReference>
<reference evidence="11 12" key="1">
    <citation type="submission" date="2016-11" db="EMBL/GenBank/DDBJ databases">
        <title>Gramella sp. LPB0144 isolated from marine environment.</title>
        <authorList>
            <person name="Kim E."/>
            <person name="Yi H."/>
        </authorList>
    </citation>
    <scope>NUCLEOTIDE SEQUENCE [LARGE SCALE GENOMIC DNA]</scope>
    <source>
        <strain evidence="11 12">LPB0144</strain>
    </source>
</reference>
<evidence type="ECO:0000313" key="11">
    <source>
        <dbReference type="EMBL" id="APG60099.1"/>
    </source>
</evidence>
<dbReference type="NCBIfam" id="TIGR01536">
    <property type="entry name" value="asn_synth_AEB"/>
    <property type="match status" value="1"/>
</dbReference>
<dbReference type="PANTHER" id="PTHR43284">
    <property type="entry name" value="ASPARAGINE SYNTHETASE (GLUTAMINE-HYDROLYZING)"/>
    <property type="match status" value="1"/>
</dbReference>
<evidence type="ECO:0000256" key="3">
    <source>
        <dbReference type="ARBA" id="ARBA00012737"/>
    </source>
</evidence>
<dbReference type="SUPFAM" id="SSF52402">
    <property type="entry name" value="Adenine nucleotide alpha hydrolases-like"/>
    <property type="match status" value="1"/>
</dbReference>
<name>A0A1L3J4M4_9FLAO</name>
<evidence type="ECO:0000256" key="6">
    <source>
        <dbReference type="ARBA" id="ARBA00022962"/>
    </source>
</evidence>